<dbReference type="InterPro" id="IPR018824">
    <property type="entry name" value="Conidiation-specific_6"/>
</dbReference>
<evidence type="ECO:0008006" key="4">
    <source>
        <dbReference type="Google" id="ProtNLM"/>
    </source>
</evidence>
<proteinExistence type="predicted"/>
<reference evidence="2 3" key="1">
    <citation type="journal article" date="2015" name="Fungal Genet. Biol.">
        <title>Evolution of novel wood decay mechanisms in Agaricales revealed by the genome sequences of Fistulina hepatica and Cylindrobasidium torrendii.</title>
        <authorList>
            <person name="Floudas D."/>
            <person name="Held B.W."/>
            <person name="Riley R."/>
            <person name="Nagy L.G."/>
            <person name="Koehler G."/>
            <person name="Ransdell A.S."/>
            <person name="Younus H."/>
            <person name="Chow J."/>
            <person name="Chiniquy J."/>
            <person name="Lipzen A."/>
            <person name="Tritt A."/>
            <person name="Sun H."/>
            <person name="Haridas S."/>
            <person name="LaButti K."/>
            <person name="Ohm R.A."/>
            <person name="Kues U."/>
            <person name="Blanchette R.A."/>
            <person name="Grigoriev I.V."/>
            <person name="Minto R.E."/>
            <person name="Hibbett D.S."/>
        </authorList>
    </citation>
    <scope>NUCLEOTIDE SEQUENCE [LARGE SCALE GENOMIC DNA]</scope>
    <source>
        <strain evidence="2 3">FP15055 ss-10</strain>
    </source>
</reference>
<dbReference type="InterPro" id="IPR052670">
    <property type="entry name" value="UPF0654_domain"/>
</dbReference>
<dbReference type="PANTHER" id="PTHR36576:SF2">
    <property type="entry name" value="PROTEIN CON-6, PUTATIVE (AFU_ORTHOLOGUE AFUA_4G03615)-RELATED"/>
    <property type="match status" value="1"/>
</dbReference>
<dbReference type="Proteomes" id="UP000054007">
    <property type="component" value="Unassembled WGS sequence"/>
</dbReference>
<evidence type="ECO:0000313" key="3">
    <source>
        <dbReference type="Proteomes" id="UP000054007"/>
    </source>
</evidence>
<evidence type="ECO:0000313" key="2">
    <source>
        <dbReference type="EMBL" id="KIY71739.1"/>
    </source>
</evidence>
<keyword evidence="3" id="KW-1185">Reference proteome</keyword>
<protein>
    <recommendedName>
        <fullName evidence="4">Conidiation protein 6</fullName>
    </recommendedName>
</protein>
<organism evidence="2 3">
    <name type="scientific">Cylindrobasidium torrendii FP15055 ss-10</name>
    <dbReference type="NCBI Taxonomy" id="1314674"/>
    <lineage>
        <taxon>Eukaryota</taxon>
        <taxon>Fungi</taxon>
        <taxon>Dikarya</taxon>
        <taxon>Basidiomycota</taxon>
        <taxon>Agaricomycotina</taxon>
        <taxon>Agaricomycetes</taxon>
        <taxon>Agaricomycetidae</taxon>
        <taxon>Agaricales</taxon>
        <taxon>Marasmiineae</taxon>
        <taxon>Physalacriaceae</taxon>
        <taxon>Cylindrobasidium</taxon>
    </lineage>
</organism>
<dbReference type="PANTHER" id="PTHR36576">
    <property type="entry name" value="UPF0654 PROTEIN C11D3.01C-RELATED"/>
    <property type="match status" value="1"/>
</dbReference>
<feature type="compositionally biased region" description="Polar residues" evidence="1">
    <location>
        <begin position="120"/>
        <end position="134"/>
    </location>
</feature>
<dbReference type="GO" id="GO:0005737">
    <property type="term" value="C:cytoplasm"/>
    <property type="evidence" value="ECO:0007669"/>
    <property type="project" value="TreeGrafter"/>
</dbReference>
<dbReference type="OrthoDB" id="5419162at2759"/>
<gene>
    <name evidence="2" type="ORF">CYLTODRAFT_450581</name>
</gene>
<evidence type="ECO:0000256" key="1">
    <source>
        <dbReference type="SAM" id="MobiDB-lite"/>
    </source>
</evidence>
<dbReference type="Pfam" id="PF10346">
    <property type="entry name" value="Con-6"/>
    <property type="match status" value="3"/>
</dbReference>
<dbReference type="EMBL" id="KN880451">
    <property type="protein sequence ID" value="KIY71739.1"/>
    <property type="molecule type" value="Genomic_DNA"/>
</dbReference>
<name>A0A0D7BNK1_9AGAR</name>
<feature type="region of interest" description="Disordered" evidence="1">
    <location>
        <begin position="1"/>
        <end position="142"/>
    </location>
</feature>
<sequence length="142" mass="15487">MSEGKNPERVAAGLKAAIHNPNTSEEARERATERLQGMDTQYTDKDLDNSSANQDNGDHHRNQVLGGYKATLHNPSSTESARAKARDVLSEAGVGEEPMNQRSGNPDPERVAAGHRAATKNPNVSEEAKQNSANYLEENDEY</sequence>
<accession>A0A0D7BNK1</accession>
<dbReference type="AlphaFoldDB" id="A0A0D7BNK1"/>